<accession>A0A501Q8L1</accession>
<evidence type="ECO:0000256" key="2">
    <source>
        <dbReference type="ARBA" id="ARBA00022670"/>
    </source>
</evidence>
<dbReference type="Pfam" id="PF05572">
    <property type="entry name" value="Peptidase_M43"/>
    <property type="match status" value="1"/>
</dbReference>
<dbReference type="EMBL" id="VFJE01000054">
    <property type="protein sequence ID" value="TPD68376.1"/>
    <property type="molecule type" value="Genomic_DNA"/>
</dbReference>
<dbReference type="PANTHER" id="PTHR47466:SF1">
    <property type="entry name" value="METALLOPROTEASE MEP1 (AFU_ORTHOLOGUE AFUA_1G07730)-RELATED"/>
    <property type="match status" value="1"/>
</dbReference>
<organism evidence="12 13">
    <name type="scientific">Flavobacterium microcysteis</name>
    <dbReference type="NCBI Taxonomy" id="2596891"/>
    <lineage>
        <taxon>Bacteria</taxon>
        <taxon>Pseudomonadati</taxon>
        <taxon>Bacteroidota</taxon>
        <taxon>Flavobacteriia</taxon>
        <taxon>Flavobacteriales</taxon>
        <taxon>Flavobacteriaceae</taxon>
        <taxon>Flavobacterium</taxon>
    </lineage>
</organism>
<dbReference type="AlphaFoldDB" id="A0A501Q8L1"/>
<name>A0A501Q8L1_9FLAO</name>
<dbReference type="OrthoDB" id="6278496at2"/>
<dbReference type="Pfam" id="PF18962">
    <property type="entry name" value="Por_Secre_tail"/>
    <property type="match status" value="1"/>
</dbReference>
<dbReference type="Gene3D" id="3.40.390.10">
    <property type="entry name" value="Collagenase (Catalytic Domain)"/>
    <property type="match status" value="1"/>
</dbReference>
<dbReference type="PANTHER" id="PTHR47466">
    <property type="match status" value="1"/>
</dbReference>
<gene>
    <name evidence="12" type="ORF">FJA49_09940</name>
</gene>
<feature type="domain" description="Secretion system C-terminal sorting" evidence="11">
    <location>
        <begin position="387"/>
        <end position="455"/>
    </location>
</feature>
<keyword evidence="13" id="KW-1185">Reference proteome</keyword>
<feature type="domain" description="Peptidase M43 pregnancy-associated plasma-A" evidence="10">
    <location>
        <begin position="261"/>
        <end position="355"/>
    </location>
</feature>
<dbReference type="SUPFAM" id="SSF55486">
    <property type="entry name" value="Metalloproteases ('zincins'), catalytic domain"/>
    <property type="match status" value="1"/>
</dbReference>
<dbReference type="GO" id="GO:0006508">
    <property type="term" value="P:proteolysis"/>
    <property type="evidence" value="ECO:0007669"/>
    <property type="project" value="UniProtKB-KW"/>
</dbReference>
<feature type="signal peptide" evidence="9">
    <location>
        <begin position="1"/>
        <end position="19"/>
    </location>
</feature>
<proteinExistence type="inferred from homology"/>
<evidence type="ECO:0000256" key="3">
    <source>
        <dbReference type="ARBA" id="ARBA00022723"/>
    </source>
</evidence>
<dbReference type="GO" id="GO:0046872">
    <property type="term" value="F:metal ion binding"/>
    <property type="evidence" value="ECO:0007669"/>
    <property type="project" value="UniProtKB-KW"/>
</dbReference>
<reference evidence="12 13" key="1">
    <citation type="submission" date="2019-06" db="EMBL/GenBank/DDBJ databases">
        <title>Flavobacterium sp. MaA-Y11 from geoumgang.</title>
        <authorList>
            <person name="Jeong S."/>
        </authorList>
    </citation>
    <scope>NUCLEOTIDE SEQUENCE [LARGE SCALE GENOMIC DNA]</scope>
    <source>
        <strain evidence="12 13">MaA-Y11</strain>
    </source>
</reference>
<evidence type="ECO:0000256" key="1">
    <source>
        <dbReference type="ARBA" id="ARBA00008721"/>
    </source>
</evidence>
<dbReference type="GO" id="GO:0008237">
    <property type="term" value="F:metallopeptidase activity"/>
    <property type="evidence" value="ECO:0007669"/>
    <property type="project" value="UniProtKB-KW"/>
</dbReference>
<reference evidence="12 13" key="2">
    <citation type="submission" date="2019-06" db="EMBL/GenBank/DDBJ databases">
        <authorList>
            <person name="Seo Y."/>
        </authorList>
    </citation>
    <scope>NUCLEOTIDE SEQUENCE [LARGE SCALE GENOMIC DNA]</scope>
    <source>
        <strain evidence="12 13">MaA-Y11</strain>
    </source>
</reference>
<keyword evidence="7" id="KW-0482">Metalloprotease</keyword>
<evidence type="ECO:0000256" key="4">
    <source>
        <dbReference type="ARBA" id="ARBA00022729"/>
    </source>
</evidence>
<evidence type="ECO:0000256" key="5">
    <source>
        <dbReference type="ARBA" id="ARBA00022801"/>
    </source>
</evidence>
<dbReference type="Proteomes" id="UP000319175">
    <property type="component" value="Unassembled WGS sequence"/>
</dbReference>
<comment type="caution">
    <text evidence="12">The sequence shown here is derived from an EMBL/GenBank/DDBJ whole genome shotgun (WGS) entry which is preliminary data.</text>
</comment>
<keyword evidence="8" id="KW-1015">Disulfide bond</keyword>
<evidence type="ECO:0000256" key="9">
    <source>
        <dbReference type="SAM" id="SignalP"/>
    </source>
</evidence>
<dbReference type="InterPro" id="IPR008754">
    <property type="entry name" value="Peptidase_M43"/>
</dbReference>
<sequence length="461" mass="50466">MKKITLFLCLGLAGFSALAQNTPNVFGRKVQSINPKTRIVRCVSSEYESFLQEKDEKRATTQQFEEWLAPKTEAIKSKLIAKRGIEGTNAVITIPVVVHVIHSGQNVGSGMNISNARVLSQITVLNQDFRKMLGTPGYNTNPVGADVEIQFCMAQVDPNGNPTTGIDRVNLGVSEWDENSIETLLKPETIWDSSKYYNIWVCQFGLDLDGILGYAQFPGSSGLQGLQGPYTANTDGVIIDWRAFGSSDFAGAGGSYYPGINKGRTTTHETGHFLGLRHIWGDGGSRQLGQIVCGPTDYCNDTPQAGWENYDCADIYDSCPSSPGNDMTENYMDYSNDICMNIFTADQKARMMAVMQNSPRRKSLGTSTACQPPLSNPAFELLQGIKLYPNPASDVLNIAVSDSSKTPDSYTIYNSLGQVIKQATTVSEGNLKVDTSNYATGIYMIRFTKGNETKTLQFVKN</sequence>
<dbReference type="NCBIfam" id="TIGR04183">
    <property type="entry name" value="Por_Secre_tail"/>
    <property type="match status" value="1"/>
</dbReference>
<keyword evidence="6" id="KW-0862">Zinc</keyword>
<protein>
    <submittedName>
        <fullName evidence="12">T9SS type A sorting domain-containing protein</fullName>
    </submittedName>
</protein>
<keyword evidence="4 9" id="KW-0732">Signal</keyword>
<dbReference type="CDD" id="cd04275">
    <property type="entry name" value="ZnMc_pappalysin_like"/>
    <property type="match status" value="1"/>
</dbReference>
<evidence type="ECO:0000259" key="11">
    <source>
        <dbReference type="Pfam" id="PF18962"/>
    </source>
</evidence>
<evidence type="ECO:0000256" key="7">
    <source>
        <dbReference type="ARBA" id="ARBA00023049"/>
    </source>
</evidence>
<evidence type="ECO:0000259" key="10">
    <source>
        <dbReference type="Pfam" id="PF05572"/>
    </source>
</evidence>
<evidence type="ECO:0000256" key="8">
    <source>
        <dbReference type="ARBA" id="ARBA00023157"/>
    </source>
</evidence>
<feature type="chain" id="PRO_5021456438" evidence="9">
    <location>
        <begin position="20"/>
        <end position="461"/>
    </location>
</feature>
<keyword evidence="3" id="KW-0479">Metal-binding</keyword>
<keyword evidence="5" id="KW-0378">Hydrolase</keyword>
<comment type="similarity">
    <text evidence="1">Belongs to the peptidase M43B family.</text>
</comment>
<dbReference type="RefSeq" id="WP_140000824.1">
    <property type="nucleotide sequence ID" value="NZ_VFJE01000054.1"/>
</dbReference>
<evidence type="ECO:0000313" key="13">
    <source>
        <dbReference type="Proteomes" id="UP000319175"/>
    </source>
</evidence>
<dbReference type="InterPro" id="IPR026444">
    <property type="entry name" value="Secre_tail"/>
</dbReference>
<dbReference type="InterPro" id="IPR024079">
    <property type="entry name" value="MetalloPept_cat_dom_sf"/>
</dbReference>
<evidence type="ECO:0000313" key="12">
    <source>
        <dbReference type="EMBL" id="TPD68376.1"/>
    </source>
</evidence>
<evidence type="ECO:0000256" key="6">
    <source>
        <dbReference type="ARBA" id="ARBA00022833"/>
    </source>
</evidence>
<keyword evidence="2" id="KW-0645">Protease</keyword>